<reference evidence="3 4" key="1">
    <citation type="submission" date="2016-10" db="EMBL/GenBank/DDBJ databases">
        <authorList>
            <person name="de Groot N.N."/>
        </authorList>
    </citation>
    <scope>NUCLEOTIDE SEQUENCE [LARGE SCALE GENOMIC DNA]</scope>
    <source>
        <strain evidence="3 4">HLD2</strain>
    </source>
</reference>
<feature type="compositionally biased region" description="Basic and acidic residues" evidence="1">
    <location>
        <begin position="40"/>
        <end position="52"/>
    </location>
</feature>
<sequence length="52" mass="5537">MCGNFIRLLVCGLFAVALAACGGGGGGDSDENSSVESSSDWDRMVWDQDHWN</sequence>
<keyword evidence="4" id="KW-1185">Reference proteome</keyword>
<dbReference type="STRING" id="415747.SAMN03097708_02290"/>
<protein>
    <submittedName>
        <fullName evidence="3">Uncharacterized protein</fullName>
    </submittedName>
</protein>
<proteinExistence type="predicted"/>
<evidence type="ECO:0000313" key="4">
    <source>
        <dbReference type="Proteomes" id="UP000199648"/>
    </source>
</evidence>
<feature type="chain" id="PRO_5011562634" evidence="2">
    <location>
        <begin position="20"/>
        <end position="52"/>
    </location>
</feature>
<evidence type="ECO:0000256" key="1">
    <source>
        <dbReference type="SAM" id="MobiDB-lite"/>
    </source>
</evidence>
<feature type="region of interest" description="Disordered" evidence="1">
    <location>
        <begin position="24"/>
        <end position="52"/>
    </location>
</feature>
<dbReference type="AlphaFoldDB" id="A0A1G5QKY8"/>
<organism evidence="3 4">
    <name type="scientific">Thiohalomonas denitrificans</name>
    <dbReference type="NCBI Taxonomy" id="415747"/>
    <lineage>
        <taxon>Bacteria</taxon>
        <taxon>Pseudomonadati</taxon>
        <taxon>Pseudomonadota</taxon>
        <taxon>Gammaproteobacteria</taxon>
        <taxon>Thiohalomonadales</taxon>
        <taxon>Thiohalomonadaceae</taxon>
        <taxon>Thiohalomonas</taxon>
    </lineage>
</organism>
<evidence type="ECO:0000256" key="2">
    <source>
        <dbReference type="SAM" id="SignalP"/>
    </source>
</evidence>
<accession>A0A1G5QKY8</accession>
<evidence type="ECO:0000313" key="3">
    <source>
        <dbReference type="EMBL" id="SCZ62276.1"/>
    </source>
</evidence>
<name>A0A1G5QKY8_9GAMM</name>
<dbReference type="PROSITE" id="PS51257">
    <property type="entry name" value="PROKAR_LIPOPROTEIN"/>
    <property type="match status" value="1"/>
</dbReference>
<dbReference type="EMBL" id="FMWD01000006">
    <property type="protein sequence ID" value="SCZ62276.1"/>
    <property type="molecule type" value="Genomic_DNA"/>
</dbReference>
<gene>
    <name evidence="3" type="ORF">SAMN03097708_02290</name>
</gene>
<keyword evidence="2" id="KW-0732">Signal</keyword>
<feature type="signal peptide" evidence="2">
    <location>
        <begin position="1"/>
        <end position="19"/>
    </location>
</feature>
<dbReference type="Proteomes" id="UP000199648">
    <property type="component" value="Unassembled WGS sequence"/>
</dbReference>